<evidence type="ECO:0000256" key="1">
    <source>
        <dbReference type="SAM" id="Phobius"/>
    </source>
</evidence>
<protein>
    <submittedName>
        <fullName evidence="2">Uncharacterized protein</fullName>
    </submittedName>
</protein>
<keyword evidence="1" id="KW-0812">Transmembrane</keyword>
<feature type="transmembrane region" description="Helical" evidence="1">
    <location>
        <begin position="6"/>
        <end position="23"/>
    </location>
</feature>
<name>A0A0E9XL47_ANGAN</name>
<proteinExistence type="predicted"/>
<keyword evidence="1" id="KW-1133">Transmembrane helix</keyword>
<reference evidence="2" key="2">
    <citation type="journal article" date="2015" name="Fish Shellfish Immunol.">
        <title>Early steps in the European eel (Anguilla anguilla)-Vibrio vulnificus interaction in the gills: Role of the RtxA13 toxin.</title>
        <authorList>
            <person name="Callol A."/>
            <person name="Pajuelo D."/>
            <person name="Ebbesson L."/>
            <person name="Teles M."/>
            <person name="MacKenzie S."/>
            <person name="Amaro C."/>
        </authorList>
    </citation>
    <scope>NUCLEOTIDE SEQUENCE</scope>
</reference>
<keyword evidence="1" id="KW-0472">Membrane</keyword>
<dbReference type="AlphaFoldDB" id="A0A0E9XL47"/>
<organism evidence="2">
    <name type="scientific">Anguilla anguilla</name>
    <name type="common">European freshwater eel</name>
    <name type="synonym">Muraena anguilla</name>
    <dbReference type="NCBI Taxonomy" id="7936"/>
    <lineage>
        <taxon>Eukaryota</taxon>
        <taxon>Metazoa</taxon>
        <taxon>Chordata</taxon>
        <taxon>Craniata</taxon>
        <taxon>Vertebrata</taxon>
        <taxon>Euteleostomi</taxon>
        <taxon>Actinopterygii</taxon>
        <taxon>Neopterygii</taxon>
        <taxon>Teleostei</taxon>
        <taxon>Anguilliformes</taxon>
        <taxon>Anguillidae</taxon>
        <taxon>Anguilla</taxon>
    </lineage>
</organism>
<reference evidence="2" key="1">
    <citation type="submission" date="2014-11" db="EMBL/GenBank/DDBJ databases">
        <authorList>
            <person name="Amaro Gonzalez C."/>
        </authorList>
    </citation>
    <scope>NUCLEOTIDE SEQUENCE</scope>
</reference>
<evidence type="ECO:0000313" key="2">
    <source>
        <dbReference type="EMBL" id="JAI02419.1"/>
    </source>
</evidence>
<dbReference type="EMBL" id="GBXM01006159">
    <property type="protein sequence ID" value="JAI02419.1"/>
    <property type="molecule type" value="Transcribed_RNA"/>
</dbReference>
<sequence>MINDYVIFNITVFIQVCVWQTLMQELY</sequence>
<accession>A0A0E9XL47</accession>